<comment type="caution">
    <text evidence="11">The sequence shown here is derived from an EMBL/GenBank/DDBJ whole genome shotgun (WGS) entry which is preliminary data.</text>
</comment>
<dbReference type="InterPro" id="IPR053543">
    <property type="entry name" value="Bacterial_RT"/>
</dbReference>
<keyword evidence="3" id="KW-0548">Nucleotidyltransferase</keyword>
<dbReference type="EMBL" id="JAFFZP010000001">
    <property type="protein sequence ID" value="MBN0985886.1"/>
    <property type="molecule type" value="Genomic_DNA"/>
</dbReference>
<dbReference type="CDD" id="cd03487">
    <property type="entry name" value="RT_Bac_retron_II"/>
    <property type="match status" value="1"/>
</dbReference>
<dbReference type="InterPro" id="IPR043502">
    <property type="entry name" value="DNA/RNA_pol_sf"/>
</dbReference>
<evidence type="ECO:0000256" key="8">
    <source>
        <dbReference type="ARBA" id="ARBA00034120"/>
    </source>
</evidence>
<dbReference type="PROSITE" id="PS50878">
    <property type="entry name" value="RT_POL"/>
    <property type="match status" value="1"/>
</dbReference>
<dbReference type="PRINTS" id="PR00866">
    <property type="entry name" value="RNADNAPOLMS"/>
</dbReference>
<evidence type="ECO:0000256" key="1">
    <source>
        <dbReference type="ARBA" id="ARBA00012493"/>
    </source>
</evidence>
<keyword evidence="12" id="KW-1185">Reference proteome</keyword>
<evidence type="ECO:0000256" key="3">
    <source>
        <dbReference type="ARBA" id="ARBA00022695"/>
    </source>
</evidence>
<evidence type="ECO:0000259" key="10">
    <source>
        <dbReference type="PROSITE" id="PS50878"/>
    </source>
</evidence>
<evidence type="ECO:0000256" key="2">
    <source>
        <dbReference type="ARBA" id="ARBA00022679"/>
    </source>
</evidence>
<dbReference type="Proteomes" id="UP000760472">
    <property type="component" value="Unassembled WGS sequence"/>
</dbReference>
<evidence type="ECO:0000256" key="9">
    <source>
        <dbReference type="ARBA" id="ARBA00048173"/>
    </source>
</evidence>
<keyword evidence="4" id="KW-0479">Metal-binding</keyword>
<name>A0ABS2W2P0_9GAMM</name>
<dbReference type="InterPro" id="IPR000477">
    <property type="entry name" value="RT_dom"/>
</dbReference>
<feature type="domain" description="Reverse transcriptase" evidence="10">
    <location>
        <begin position="38"/>
        <end position="279"/>
    </location>
</feature>
<sequence length="617" mass="71062">MVMDDEHSKLLKLARYNRLFSCDSRSELASLLHVSPVFLTNILYIQKPENLYRSFNIPKKSGGIRQIEAPAESLKEIQSKLANLLLDCIDALNTIKGNDSNLTGSFNNTLSHGFSRKKSIITNAERHRNRKIILNTDIEDFFGSFNFGRVRGFFLKNRNFSLSENIATTIAQIACYNNALPQGSPCSPVISNLICHSMDVRLAKLAKRHSLYYTRYADDLTFSTNKRTLPSEIAIENGSRYEIGSVFQREIHRSGFSINHNKTRVNFKDSRQVITGLTVNKKINTHRNYWRLERSKCHYLFMTGDIPDDGSSTDLASKINRLHGRLNFIDTMDRHNRVNLSKIEQHLISHKSINGILKEDIEEILLGKENGKNSRTKKKLNSREETFSKFLFYKNFYNNQKPLIILEGKTDNIYIGCALERLFSHYKDLIKYDIKEKKYEKNIKLYEHTKRARYLLDIHAGADHLFEFVRQYDKRYSYYKAPIDNHPVILLLDNDTGPKAIINFLKNTLLKRSGIDPKNEDFVHICHNLYLVLTPLNKGRDTSMEDFFDKSVLGTTIKGKTFDPSNEKSTGTTYGKHVFSTEVVKKNKNTISFASFRPILDRVTAVINDYASKKSSS</sequence>
<evidence type="ECO:0000313" key="12">
    <source>
        <dbReference type="Proteomes" id="UP000760472"/>
    </source>
</evidence>
<proteinExistence type="inferred from homology"/>
<comment type="catalytic activity">
    <reaction evidence="9">
        <text>DNA(n) + a 2'-deoxyribonucleoside 5'-triphosphate = DNA(n+1) + diphosphate</text>
        <dbReference type="Rhea" id="RHEA:22508"/>
        <dbReference type="Rhea" id="RHEA-COMP:17339"/>
        <dbReference type="Rhea" id="RHEA-COMP:17340"/>
        <dbReference type="ChEBI" id="CHEBI:33019"/>
        <dbReference type="ChEBI" id="CHEBI:61560"/>
        <dbReference type="ChEBI" id="CHEBI:173112"/>
        <dbReference type="EC" id="2.7.7.49"/>
    </reaction>
</comment>
<dbReference type="PANTHER" id="PTHR34047">
    <property type="entry name" value="NUCLEAR INTRON MATURASE 1, MITOCHONDRIAL-RELATED"/>
    <property type="match status" value="1"/>
</dbReference>
<dbReference type="NCBIfam" id="NF038237">
    <property type="entry name" value="retron_Ec67_fus"/>
    <property type="match status" value="1"/>
</dbReference>
<evidence type="ECO:0000313" key="11">
    <source>
        <dbReference type="EMBL" id="MBN0985886.1"/>
    </source>
</evidence>
<evidence type="ECO:0000256" key="7">
    <source>
        <dbReference type="ARBA" id="ARBA00023118"/>
    </source>
</evidence>
<dbReference type="InterPro" id="IPR000123">
    <property type="entry name" value="Reverse_transcriptase_msDNA"/>
</dbReference>
<accession>A0ABS2W2P0</accession>
<dbReference type="Pfam" id="PF00078">
    <property type="entry name" value="RVT_1"/>
    <property type="match status" value="1"/>
</dbReference>
<evidence type="ECO:0000256" key="4">
    <source>
        <dbReference type="ARBA" id="ARBA00022723"/>
    </source>
</evidence>
<dbReference type="PANTHER" id="PTHR34047:SF7">
    <property type="entry name" value="RNA-DIRECTED DNA POLYMERASE"/>
    <property type="match status" value="1"/>
</dbReference>
<organism evidence="11 12">
    <name type="scientific">Amphritea pacifica</name>
    <dbReference type="NCBI Taxonomy" id="2811233"/>
    <lineage>
        <taxon>Bacteria</taxon>
        <taxon>Pseudomonadati</taxon>
        <taxon>Pseudomonadota</taxon>
        <taxon>Gammaproteobacteria</taxon>
        <taxon>Oceanospirillales</taxon>
        <taxon>Oceanospirillaceae</taxon>
        <taxon>Amphritea</taxon>
    </lineage>
</organism>
<keyword evidence="5" id="KW-0460">Magnesium</keyword>
<gene>
    <name evidence="11" type="ORF">JW498_00725</name>
</gene>
<dbReference type="GO" id="GO:0003964">
    <property type="term" value="F:RNA-directed DNA polymerase activity"/>
    <property type="evidence" value="ECO:0007669"/>
    <property type="project" value="UniProtKB-KW"/>
</dbReference>
<dbReference type="InterPro" id="IPR051083">
    <property type="entry name" value="GrpII_Intron_Splice-Mob/Def"/>
</dbReference>
<keyword evidence="6 11" id="KW-0695">RNA-directed DNA polymerase</keyword>
<keyword evidence="2" id="KW-0808">Transferase</keyword>
<reference evidence="11 12" key="1">
    <citation type="submission" date="2021-02" db="EMBL/GenBank/DDBJ databases">
        <title>A novel species of genus Amphritea isolated from a fishpond in China.</title>
        <authorList>
            <person name="Lu H."/>
        </authorList>
    </citation>
    <scope>NUCLEOTIDE SEQUENCE [LARGE SCALE GENOMIC DNA]</scope>
    <source>
        <strain evidence="11 12">RP18W</strain>
    </source>
</reference>
<protein>
    <recommendedName>
        <fullName evidence="1">RNA-directed DNA polymerase</fullName>
        <ecNumber evidence="1">2.7.7.49</ecNumber>
    </recommendedName>
</protein>
<dbReference type="SUPFAM" id="SSF56672">
    <property type="entry name" value="DNA/RNA polymerases"/>
    <property type="match status" value="1"/>
</dbReference>
<comment type="similarity">
    <text evidence="8">Belongs to the bacterial reverse transcriptase family.</text>
</comment>
<dbReference type="RefSeq" id="WP_205212683.1">
    <property type="nucleotide sequence ID" value="NZ_JAFFZP010000001.1"/>
</dbReference>
<dbReference type="EC" id="2.7.7.49" evidence="1"/>
<evidence type="ECO:0000256" key="6">
    <source>
        <dbReference type="ARBA" id="ARBA00022918"/>
    </source>
</evidence>
<evidence type="ECO:0000256" key="5">
    <source>
        <dbReference type="ARBA" id="ARBA00022842"/>
    </source>
</evidence>
<keyword evidence="7" id="KW-0051">Antiviral defense</keyword>